<gene>
    <name evidence="1" type="ORF">Vadar_012627</name>
</gene>
<protein>
    <submittedName>
        <fullName evidence="1">Uncharacterized protein</fullName>
    </submittedName>
</protein>
<organism evidence="1 2">
    <name type="scientific">Vaccinium darrowii</name>
    <dbReference type="NCBI Taxonomy" id="229202"/>
    <lineage>
        <taxon>Eukaryota</taxon>
        <taxon>Viridiplantae</taxon>
        <taxon>Streptophyta</taxon>
        <taxon>Embryophyta</taxon>
        <taxon>Tracheophyta</taxon>
        <taxon>Spermatophyta</taxon>
        <taxon>Magnoliopsida</taxon>
        <taxon>eudicotyledons</taxon>
        <taxon>Gunneridae</taxon>
        <taxon>Pentapetalae</taxon>
        <taxon>asterids</taxon>
        <taxon>Ericales</taxon>
        <taxon>Ericaceae</taxon>
        <taxon>Vaccinioideae</taxon>
        <taxon>Vaccinieae</taxon>
        <taxon>Vaccinium</taxon>
    </lineage>
</organism>
<dbReference type="EMBL" id="CM037153">
    <property type="protein sequence ID" value="KAH7857432.1"/>
    <property type="molecule type" value="Genomic_DNA"/>
</dbReference>
<keyword evidence="2" id="KW-1185">Reference proteome</keyword>
<evidence type="ECO:0000313" key="1">
    <source>
        <dbReference type="EMBL" id="KAH7857432.1"/>
    </source>
</evidence>
<accession>A0ACB7YUY2</accession>
<proteinExistence type="predicted"/>
<dbReference type="Proteomes" id="UP000828048">
    <property type="component" value="Chromosome 3"/>
</dbReference>
<reference evidence="1 2" key="1">
    <citation type="journal article" date="2021" name="Hortic Res">
        <title>High-quality reference genome and annotation aids understanding of berry development for evergreen blueberry (Vaccinium darrowii).</title>
        <authorList>
            <person name="Yu J."/>
            <person name="Hulse-Kemp A.M."/>
            <person name="Babiker E."/>
            <person name="Staton M."/>
        </authorList>
    </citation>
    <scope>NUCLEOTIDE SEQUENCE [LARGE SCALE GENOMIC DNA]</scope>
    <source>
        <strain evidence="2">cv. NJ 8807/NJ 8810</strain>
        <tissue evidence="1">Young leaf</tissue>
    </source>
</reference>
<evidence type="ECO:0000313" key="2">
    <source>
        <dbReference type="Proteomes" id="UP000828048"/>
    </source>
</evidence>
<name>A0ACB7YUY2_9ERIC</name>
<sequence length="341" mass="36458">MENGEHPLLLSSISDEYRNSAHEEDPVGSGTGIKYFYKEFCVESKKLWYLAAPAIFTSICQYSLGAITQVFAGQLGTTELAMVSVENSIVAGFCYGILWGMGSALETLCGIAFGAGQLSLASALMLALEIWYTMALTLFAGYLNDAEVSVDASSICLNIMGWAIMVGFGFNAAISVRVSNELGAANPRAAKISAAVVGVTSALIGFVLALVLIVTGKQYPSLFSTDADVIEIVYELTPLLAAAILIYNIQFSLAGVAIGAGWQSYVAYVNLGCYYLVGIPTSLLLAFKFDMGVQGIWWGILVGTTLEASILSWIIYRTNWNKEASSAGDKLQQWGGILDDI</sequence>
<comment type="caution">
    <text evidence="1">The sequence shown here is derived from an EMBL/GenBank/DDBJ whole genome shotgun (WGS) entry which is preliminary data.</text>
</comment>